<feature type="domain" description="PhoU" evidence="3">
    <location>
        <begin position="121"/>
        <end position="204"/>
    </location>
</feature>
<dbReference type="Pfam" id="PF01895">
    <property type="entry name" value="PhoU"/>
    <property type="match status" value="2"/>
</dbReference>
<accession>A0ABU4WG86</accession>
<reference evidence="4 5" key="1">
    <citation type="submission" date="2022-03" db="EMBL/GenBank/DDBJ databases">
        <title>Novel taxa within the pig intestine.</title>
        <authorList>
            <person name="Wylensek D."/>
            <person name="Bishof K."/>
            <person name="Afrizal A."/>
            <person name="Clavel T."/>
        </authorList>
    </citation>
    <scope>NUCLEOTIDE SEQUENCE [LARGE SCALE GENOMIC DNA]</scope>
    <source>
        <strain evidence="4 5">CLA-KB-P66</strain>
    </source>
</reference>
<comment type="function">
    <text evidence="2">Plays a role in the regulation of phosphate uptake.</text>
</comment>
<keyword evidence="5" id="KW-1185">Reference proteome</keyword>
<evidence type="ECO:0000313" key="4">
    <source>
        <dbReference type="EMBL" id="MDX8415061.1"/>
    </source>
</evidence>
<keyword evidence="2" id="KW-0963">Cytoplasm</keyword>
<keyword evidence="2" id="KW-0813">Transport</keyword>
<feature type="domain" description="PhoU" evidence="3">
    <location>
        <begin position="16"/>
        <end position="103"/>
    </location>
</feature>
<evidence type="ECO:0000256" key="1">
    <source>
        <dbReference type="ARBA" id="ARBA00008107"/>
    </source>
</evidence>
<dbReference type="NCBIfam" id="TIGR02135">
    <property type="entry name" value="phoU_full"/>
    <property type="match status" value="1"/>
</dbReference>
<dbReference type="PANTHER" id="PTHR42930:SF3">
    <property type="entry name" value="PHOSPHATE-SPECIFIC TRANSPORT SYSTEM ACCESSORY PROTEIN PHOU"/>
    <property type="match status" value="1"/>
</dbReference>
<proteinExistence type="inferred from homology"/>
<gene>
    <name evidence="4" type="primary">phoU</name>
    <name evidence="4" type="ORF">MOX91_02555</name>
</gene>
<dbReference type="Proteomes" id="UP001275932">
    <property type="component" value="Unassembled WGS sequence"/>
</dbReference>
<name>A0ABU4WG86_9BACT</name>
<dbReference type="InterPro" id="IPR028366">
    <property type="entry name" value="PhoU"/>
</dbReference>
<dbReference type="SUPFAM" id="SSF109755">
    <property type="entry name" value="PhoU-like"/>
    <property type="match status" value="1"/>
</dbReference>
<organism evidence="4 5">
    <name type="scientific">Intestinicryptomonas porci</name>
    <dbReference type="NCBI Taxonomy" id="2926320"/>
    <lineage>
        <taxon>Bacteria</taxon>
        <taxon>Pseudomonadati</taxon>
        <taxon>Verrucomicrobiota</taxon>
        <taxon>Opitutia</taxon>
        <taxon>Opitutales</taxon>
        <taxon>Intestinicryptomonaceae</taxon>
        <taxon>Intestinicryptomonas</taxon>
    </lineage>
</organism>
<comment type="subunit">
    <text evidence="2">Homodimer.</text>
</comment>
<dbReference type="EMBL" id="JALBUT010000002">
    <property type="protein sequence ID" value="MDX8415061.1"/>
    <property type="molecule type" value="Genomic_DNA"/>
</dbReference>
<protein>
    <recommendedName>
        <fullName evidence="2">Phosphate-specific transport system accessory protein PhoU</fullName>
    </recommendedName>
</protein>
<dbReference type="PIRSF" id="PIRSF003107">
    <property type="entry name" value="PhoU"/>
    <property type="match status" value="1"/>
</dbReference>
<dbReference type="Gene3D" id="1.20.58.220">
    <property type="entry name" value="Phosphate transport system protein phou homolog 2, domain 2"/>
    <property type="match status" value="2"/>
</dbReference>
<comment type="caution">
    <text evidence="4">The sequence shown here is derived from an EMBL/GenBank/DDBJ whole genome shotgun (WGS) entry which is preliminary data.</text>
</comment>
<comment type="subcellular location">
    <subcellularLocation>
        <location evidence="2">Cytoplasm</location>
    </subcellularLocation>
</comment>
<dbReference type="RefSeq" id="WP_370396506.1">
    <property type="nucleotide sequence ID" value="NZ_JALBUT010000002.1"/>
</dbReference>
<sequence>MREHFTMEIDSLQKLLLEMSVSAGVSIVKALDAMREKDAEAAKDVIENDSGIDLMEVKIEEECLKIIALYQPVAKDLRTIVAVLKINAELERIADFASTIARRALDISGIEEKIAEEIDFAEMLKLVYANFQKAMGSFIERDCIAALNVIRADDEVDKMHRENFAKITNLIIKYPNFTSYYLDCLSVSKSLERICDISTNISENLIYLEQGKIIRHSHL</sequence>
<comment type="similarity">
    <text evidence="1 2">Belongs to the PhoU family.</text>
</comment>
<evidence type="ECO:0000256" key="2">
    <source>
        <dbReference type="PIRNR" id="PIRNR003107"/>
    </source>
</evidence>
<dbReference type="InterPro" id="IPR026022">
    <property type="entry name" value="PhoU_dom"/>
</dbReference>
<dbReference type="InterPro" id="IPR038078">
    <property type="entry name" value="PhoU-like_sf"/>
</dbReference>
<keyword evidence="2" id="KW-0592">Phosphate transport</keyword>
<dbReference type="PANTHER" id="PTHR42930">
    <property type="entry name" value="PHOSPHATE-SPECIFIC TRANSPORT SYSTEM ACCESSORY PROTEIN PHOU"/>
    <property type="match status" value="1"/>
</dbReference>
<evidence type="ECO:0000259" key="3">
    <source>
        <dbReference type="Pfam" id="PF01895"/>
    </source>
</evidence>
<evidence type="ECO:0000313" key="5">
    <source>
        <dbReference type="Proteomes" id="UP001275932"/>
    </source>
</evidence>